<comment type="caution">
    <text evidence="4">The sequence shown here is derived from an EMBL/GenBank/DDBJ whole genome shotgun (WGS) entry which is preliminary data.</text>
</comment>
<evidence type="ECO:0000256" key="1">
    <source>
        <dbReference type="SAM" id="Coils"/>
    </source>
</evidence>
<dbReference type="Proteomes" id="UP000537126">
    <property type="component" value="Unassembled WGS sequence"/>
</dbReference>
<keyword evidence="1" id="KW-0175">Coiled coil</keyword>
<dbReference type="InterPro" id="IPR029016">
    <property type="entry name" value="GAF-like_dom_sf"/>
</dbReference>
<dbReference type="SUPFAM" id="SSF158472">
    <property type="entry name" value="HAMP domain-like"/>
    <property type="match status" value="1"/>
</dbReference>
<dbReference type="Gene3D" id="3.30.450.40">
    <property type="match status" value="1"/>
</dbReference>
<dbReference type="GO" id="GO:0016020">
    <property type="term" value="C:membrane"/>
    <property type="evidence" value="ECO:0007669"/>
    <property type="project" value="InterPro"/>
</dbReference>
<accession>A0A846MT28</accession>
<dbReference type="Pfam" id="PF00672">
    <property type="entry name" value="HAMP"/>
    <property type="match status" value="1"/>
</dbReference>
<dbReference type="InterPro" id="IPR003018">
    <property type="entry name" value="GAF"/>
</dbReference>
<proteinExistence type="predicted"/>
<dbReference type="Pfam" id="PF13185">
    <property type="entry name" value="GAF_2"/>
    <property type="match status" value="1"/>
</dbReference>
<dbReference type="SMART" id="SM00304">
    <property type="entry name" value="HAMP"/>
    <property type="match status" value="1"/>
</dbReference>
<gene>
    <name evidence="4" type="ORF">FHS56_002255</name>
</gene>
<evidence type="ECO:0000256" key="2">
    <source>
        <dbReference type="SAM" id="Phobius"/>
    </source>
</evidence>
<dbReference type="SUPFAM" id="SSF55781">
    <property type="entry name" value="GAF domain-like"/>
    <property type="match status" value="1"/>
</dbReference>
<dbReference type="PANTHER" id="PTHR32089">
    <property type="entry name" value="METHYL-ACCEPTING CHEMOTAXIS PROTEIN MCPB"/>
    <property type="match status" value="1"/>
</dbReference>
<evidence type="ECO:0000313" key="5">
    <source>
        <dbReference type="Proteomes" id="UP000537126"/>
    </source>
</evidence>
<keyword evidence="2" id="KW-0812">Transmembrane</keyword>
<feature type="domain" description="HAMP" evidence="3">
    <location>
        <begin position="239"/>
        <end position="291"/>
    </location>
</feature>
<feature type="transmembrane region" description="Helical" evidence="2">
    <location>
        <begin position="219"/>
        <end position="237"/>
    </location>
</feature>
<keyword evidence="2" id="KW-0472">Membrane</keyword>
<dbReference type="SMART" id="SM00065">
    <property type="entry name" value="GAF"/>
    <property type="match status" value="1"/>
</dbReference>
<sequence>MKQQHSPVYVKRSILPSFNVNSIQSKATLLLIALVLLTLASYLLVFYSTNQLARHHTWTEIARRNELSVQQMVYWTEKVAAGETQLNKKLEQETIAFQNRLDILKYGGEVYITQKRLKVPPIKGEAQNKLSEVEILWNNYKKQIDVLITQEATVPAIDSSYNELGIIEYSIRKVPNRERQAAIVYIRDNSFNLLKQSAELSDILAASYYDTKSRTTQNLIIAFLIYVGLFIITYIQFKNTLINPIRRIAEAAERLAQGDVNIHLRIKQKDEVGQLAQSINTLSSNLHKTAEFADKIGHYQFDIHFEARSEKDLLGKALLEMRDNLKRIDEEAKLREWHNRGIAIFNELSRMEFKEIEEFGYRVVYELIRYLDIVHGAFYVVEEETTGRRHIRMAACYAYDRRRFDDVHFEIEEGIIGQVVYEKDKVILRDLPEGYLQISSGLGESNPKMLLAVPLKTEQAVFGVLELASFREFQAHEIAFVEEVAETVAMSIASVQIAEQTRKLLKEAQETAQQMRAQEEEMRQNMEELAATQEALAKREKEQREVIERLRNEYESRLESIYKREKHLKNQLQEAQQEMQTLRVKVAELERQRDELRRVIHQLRQDDKLARQALKVKDEEIAELKAKIEEMKKKKG</sequence>
<dbReference type="CDD" id="cd06225">
    <property type="entry name" value="HAMP"/>
    <property type="match status" value="1"/>
</dbReference>
<evidence type="ECO:0000313" key="4">
    <source>
        <dbReference type="EMBL" id="NIK74723.1"/>
    </source>
</evidence>
<protein>
    <submittedName>
        <fullName evidence="4">HAMP domain-containing protein</fullName>
    </submittedName>
</protein>
<dbReference type="PROSITE" id="PS50885">
    <property type="entry name" value="HAMP"/>
    <property type="match status" value="1"/>
</dbReference>
<dbReference type="Gene3D" id="6.10.340.10">
    <property type="match status" value="1"/>
</dbReference>
<dbReference type="InterPro" id="IPR003660">
    <property type="entry name" value="HAMP_dom"/>
</dbReference>
<reference evidence="4 5" key="1">
    <citation type="submission" date="2020-03" db="EMBL/GenBank/DDBJ databases">
        <title>Genomic Encyclopedia of Type Strains, Phase IV (KMG-IV): sequencing the most valuable type-strain genomes for metagenomic binning, comparative biology and taxonomic classification.</title>
        <authorList>
            <person name="Goeker M."/>
        </authorList>
    </citation>
    <scope>NUCLEOTIDE SEQUENCE [LARGE SCALE GENOMIC DNA]</scope>
    <source>
        <strain evidence="4 5">DSM 5718</strain>
    </source>
</reference>
<keyword evidence="2" id="KW-1133">Transmembrane helix</keyword>
<feature type="coiled-coil region" evidence="1">
    <location>
        <begin position="498"/>
        <end position="634"/>
    </location>
</feature>
<keyword evidence="5" id="KW-1185">Reference proteome</keyword>
<dbReference type="EMBL" id="JAASRN010000005">
    <property type="protein sequence ID" value="NIK74723.1"/>
    <property type="molecule type" value="Genomic_DNA"/>
</dbReference>
<name>A0A846MT28_9BACT</name>
<evidence type="ECO:0000259" key="3">
    <source>
        <dbReference type="PROSITE" id="PS50885"/>
    </source>
</evidence>
<dbReference type="SUPFAM" id="SSF58104">
    <property type="entry name" value="Methyl-accepting chemotaxis protein (MCP) signaling domain"/>
    <property type="match status" value="1"/>
</dbReference>
<dbReference type="RefSeq" id="WP_166920774.1">
    <property type="nucleotide sequence ID" value="NZ_JAASRN010000005.1"/>
</dbReference>
<dbReference type="AlphaFoldDB" id="A0A846MT28"/>
<organism evidence="4 5">
    <name type="scientific">Thermonema lapsum</name>
    <dbReference type="NCBI Taxonomy" id="28195"/>
    <lineage>
        <taxon>Bacteria</taxon>
        <taxon>Pseudomonadati</taxon>
        <taxon>Bacteroidota</taxon>
        <taxon>Cytophagia</taxon>
        <taxon>Cytophagales</taxon>
        <taxon>Thermonemataceae</taxon>
        <taxon>Thermonema</taxon>
    </lineage>
</organism>
<feature type="transmembrane region" description="Helical" evidence="2">
    <location>
        <begin position="27"/>
        <end position="47"/>
    </location>
</feature>
<dbReference type="PANTHER" id="PTHR32089:SF112">
    <property type="entry name" value="LYSOZYME-LIKE PROTEIN-RELATED"/>
    <property type="match status" value="1"/>
</dbReference>
<dbReference type="GO" id="GO:0007165">
    <property type="term" value="P:signal transduction"/>
    <property type="evidence" value="ECO:0007669"/>
    <property type="project" value="InterPro"/>
</dbReference>